<feature type="chain" id="PRO_5019714794" description="Conjugal transfer protein TrbC" evidence="2">
    <location>
        <begin position="41"/>
        <end position="108"/>
    </location>
</feature>
<organism evidence="3 4">
    <name type="scientific">Pseudaquabacterium pictum</name>
    <dbReference type="NCBI Taxonomy" id="2315236"/>
    <lineage>
        <taxon>Bacteria</taxon>
        <taxon>Pseudomonadati</taxon>
        <taxon>Pseudomonadota</taxon>
        <taxon>Betaproteobacteria</taxon>
        <taxon>Burkholderiales</taxon>
        <taxon>Sphaerotilaceae</taxon>
        <taxon>Pseudaquabacterium</taxon>
    </lineage>
</organism>
<feature type="transmembrane region" description="Helical" evidence="1">
    <location>
        <begin position="56"/>
        <end position="74"/>
    </location>
</feature>
<feature type="signal peptide" evidence="2">
    <location>
        <begin position="1"/>
        <end position="40"/>
    </location>
</feature>
<keyword evidence="2" id="KW-0732">Signal</keyword>
<keyword evidence="4" id="KW-1185">Reference proteome</keyword>
<feature type="transmembrane region" description="Helical" evidence="1">
    <location>
        <begin position="86"/>
        <end position="107"/>
    </location>
</feature>
<evidence type="ECO:0008006" key="5">
    <source>
        <dbReference type="Google" id="ProtNLM"/>
    </source>
</evidence>
<evidence type="ECO:0000313" key="3">
    <source>
        <dbReference type="EMBL" id="GCL65510.1"/>
    </source>
</evidence>
<evidence type="ECO:0000313" key="4">
    <source>
        <dbReference type="Proteomes" id="UP000301751"/>
    </source>
</evidence>
<dbReference type="OrthoDB" id="9157592at2"/>
<dbReference type="AlphaFoldDB" id="A0A480AX69"/>
<keyword evidence="1" id="KW-0472">Membrane</keyword>
<accession>A0A480AX69</accession>
<dbReference type="RefSeq" id="WP_137735217.1">
    <property type="nucleotide sequence ID" value="NZ_BJCL01000017.1"/>
</dbReference>
<comment type="caution">
    <text evidence="3">The sequence shown here is derived from an EMBL/GenBank/DDBJ whole genome shotgun (WGS) entry which is preliminary data.</text>
</comment>
<proteinExistence type="predicted"/>
<gene>
    <name evidence="3" type="ORF">AQPW35_45910</name>
</gene>
<evidence type="ECO:0000256" key="1">
    <source>
        <dbReference type="SAM" id="Phobius"/>
    </source>
</evidence>
<sequence>MNFTRHQPSVRPIPSVTAVRAGLALLVFGAALAASNPAMAQALEPVVRGATIARDTVVAITLLLMTVGVGMAGYKIMFAGASFRDVSNLLFGGAIAGAAAAIAAVFMG</sequence>
<keyword evidence="1" id="KW-0812">Transmembrane</keyword>
<dbReference type="Pfam" id="PF04956">
    <property type="entry name" value="TrbC"/>
    <property type="match status" value="1"/>
</dbReference>
<keyword evidence="1" id="KW-1133">Transmembrane helix</keyword>
<name>A0A480AX69_9BURK</name>
<dbReference type="EMBL" id="BJCL01000017">
    <property type="protein sequence ID" value="GCL65510.1"/>
    <property type="molecule type" value="Genomic_DNA"/>
</dbReference>
<evidence type="ECO:0000256" key="2">
    <source>
        <dbReference type="SAM" id="SignalP"/>
    </source>
</evidence>
<protein>
    <recommendedName>
        <fullName evidence="5">Conjugal transfer protein TrbC</fullName>
    </recommendedName>
</protein>
<reference evidence="4" key="1">
    <citation type="submission" date="2019-03" db="EMBL/GenBank/DDBJ databases">
        <title>Aquabacterium pictum sp.nov., the first bacteriochlorophyll a-containing freshwater bacterium in the genus Aquabacterium of the class Betaproteobacteria.</title>
        <authorList>
            <person name="Hirose S."/>
            <person name="Tank M."/>
            <person name="Hara E."/>
            <person name="Tamaki H."/>
            <person name="Takaichi S."/>
            <person name="Haruta S."/>
            <person name="Hanada S."/>
        </authorList>
    </citation>
    <scope>NUCLEOTIDE SEQUENCE [LARGE SCALE GENOMIC DNA]</scope>
    <source>
        <strain evidence="4">W35</strain>
    </source>
</reference>
<dbReference type="InterPro" id="IPR007039">
    <property type="entry name" value="TrbC/VirB2"/>
</dbReference>
<dbReference type="Proteomes" id="UP000301751">
    <property type="component" value="Unassembled WGS sequence"/>
</dbReference>